<dbReference type="EMBL" id="JACEIK010005203">
    <property type="protein sequence ID" value="MCE0480939.1"/>
    <property type="molecule type" value="Genomic_DNA"/>
</dbReference>
<comment type="caution">
    <text evidence="1">The sequence shown here is derived from an EMBL/GenBank/DDBJ whole genome shotgun (WGS) entry which is preliminary data.</text>
</comment>
<reference evidence="1 2" key="1">
    <citation type="journal article" date="2021" name="BMC Genomics">
        <title>Datura genome reveals duplications of psychoactive alkaloid biosynthetic genes and high mutation rate following tissue culture.</title>
        <authorList>
            <person name="Rajewski A."/>
            <person name="Carter-House D."/>
            <person name="Stajich J."/>
            <person name="Litt A."/>
        </authorList>
    </citation>
    <scope>NUCLEOTIDE SEQUENCE [LARGE SCALE GENOMIC DNA]</scope>
    <source>
        <strain evidence="1">AR-01</strain>
    </source>
</reference>
<proteinExistence type="predicted"/>
<name>A0ABS8VJI9_DATST</name>
<evidence type="ECO:0000313" key="2">
    <source>
        <dbReference type="Proteomes" id="UP000823775"/>
    </source>
</evidence>
<keyword evidence="2" id="KW-1185">Reference proteome</keyword>
<evidence type="ECO:0000313" key="1">
    <source>
        <dbReference type="EMBL" id="MCE0480939.1"/>
    </source>
</evidence>
<gene>
    <name evidence="1" type="primary">DGD1_5</name>
    <name evidence="1" type="ORF">HAX54_038248</name>
</gene>
<organism evidence="1 2">
    <name type="scientific">Datura stramonium</name>
    <name type="common">Jimsonweed</name>
    <name type="synonym">Common thornapple</name>
    <dbReference type="NCBI Taxonomy" id="4076"/>
    <lineage>
        <taxon>Eukaryota</taxon>
        <taxon>Viridiplantae</taxon>
        <taxon>Streptophyta</taxon>
        <taxon>Embryophyta</taxon>
        <taxon>Tracheophyta</taxon>
        <taxon>Spermatophyta</taxon>
        <taxon>Magnoliopsida</taxon>
        <taxon>eudicotyledons</taxon>
        <taxon>Gunneridae</taxon>
        <taxon>Pentapetalae</taxon>
        <taxon>asterids</taxon>
        <taxon>lamiids</taxon>
        <taxon>Solanales</taxon>
        <taxon>Solanaceae</taxon>
        <taxon>Solanoideae</taxon>
        <taxon>Datureae</taxon>
        <taxon>Datura</taxon>
    </lineage>
</organism>
<sequence>MEERGSLRMEHQFGELNWEPIKAFRTRLTSPGGRAQSPSSSPVEILEGIKNSEFVEKVKSSLVSWSSALDVPELLAYLVRQSESVLDQVGRRDLRIASVLQSTGHHYEGGFWSDSTLQGRAISNGALHHEIGLRKSGFKTDFKISFYPPRGSSQGRRSIIPVEILLSLSHQRDADIAILEGKNISSQFATPWQAGLIGASPFCCYTGYQGLWSAMFMV</sequence>
<protein>
    <submittedName>
        <fullName evidence="1">Digalactosyldiacylglycerol synthase 1, chloroplastic</fullName>
    </submittedName>
</protein>
<dbReference type="Proteomes" id="UP000823775">
    <property type="component" value="Unassembled WGS sequence"/>
</dbReference>
<accession>A0ABS8VJI9</accession>